<dbReference type="Pfam" id="PF08541">
    <property type="entry name" value="ACP_syn_III_C"/>
    <property type="match status" value="1"/>
</dbReference>
<dbReference type="InterPro" id="IPR013751">
    <property type="entry name" value="ACP_syn_III_N"/>
</dbReference>
<dbReference type="Pfam" id="PF08545">
    <property type="entry name" value="ACP_syn_III"/>
    <property type="match status" value="1"/>
</dbReference>
<keyword evidence="4 14" id="KW-0444">Lipid biosynthesis</keyword>
<feature type="active site" evidence="14">
    <location>
        <position position="288"/>
    </location>
</feature>
<dbReference type="FunFam" id="3.40.47.10:FF:000004">
    <property type="entry name" value="3-oxoacyl-[acyl-carrier-protein] synthase 3"/>
    <property type="match status" value="1"/>
</dbReference>
<evidence type="ECO:0000256" key="9">
    <source>
        <dbReference type="ARBA" id="ARBA00023315"/>
    </source>
</evidence>
<comment type="subunit">
    <text evidence="14">Homodimer.</text>
</comment>
<comment type="subcellular location">
    <subcellularLocation>
        <location evidence="14">Cytoplasm</location>
    </subcellularLocation>
</comment>
<evidence type="ECO:0000256" key="4">
    <source>
        <dbReference type="ARBA" id="ARBA00022516"/>
    </source>
</evidence>
<evidence type="ECO:0000256" key="1">
    <source>
        <dbReference type="ARBA" id="ARBA00005194"/>
    </source>
</evidence>
<comment type="catalytic activity">
    <reaction evidence="10">
        <text>malonyl-[ACP] + acetyl-CoA + H(+) = 3-oxobutanoyl-[ACP] + CO2 + CoA</text>
        <dbReference type="Rhea" id="RHEA:12080"/>
        <dbReference type="Rhea" id="RHEA-COMP:9623"/>
        <dbReference type="Rhea" id="RHEA-COMP:9625"/>
        <dbReference type="ChEBI" id="CHEBI:15378"/>
        <dbReference type="ChEBI" id="CHEBI:16526"/>
        <dbReference type="ChEBI" id="CHEBI:57287"/>
        <dbReference type="ChEBI" id="CHEBI:57288"/>
        <dbReference type="ChEBI" id="CHEBI:78449"/>
        <dbReference type="ChEBI" id="CHEBI:78450"/>
        <dbReference type="EC" id="2.3.1.180"/>
    </reaction>
    <physiologicalReaction direction="left-to-right" evidence="10">
        <dbReference type="Rhea" id="RHEA:12081"/>
    </physiologicalReaction>
</comment>
<accession>A0A229ULT9</accession>
<dbReference type="CDD" id="cd00830">
    <property type="entry name" value="KAS_III"/>
    <property type="match status" value="1"/>
</dbReference>
<dbReference type="InterPro" id="IPR016039">
    <property type="entry name" value="Thiolase-like"/>
</dbReference>
<protein>
    <recommendedName>
        <fullName evidence="14">Beta-ketoacyl-[acyl-carrier-protein] synthase III</fullName>
        <shortName evidence="14">Beta-ketoacyl-ACP synthase III</shortName>
        <shortName evidence="14">KAS III</shortName>
        <ecNumber evidence="14">2.3.1.180</ecNumber>
    </recommendedName>
    <alternativeName>
        <fullName evidence="14">3-oxoacyl-[acyl-carrier-protein] synthase 3</fullName>
    </alternativeName>
    <alternativeName>
        <fullName evidence="14">3-oxoacyl-[acyl-carrier-protein] synthase III</fullName>
    </alternativeName>
</protein>
<comment type="domain">
    <text evidence="14">The last Arg residue of the ACP-binding site is essential for the weak association between ACP/AcpP and FabH.</text>
</comment>
<feature type="active site" evidence="14">
    <location>
        <position position="258"/>
    </location>
</feature>
<reference evidence="17 18" key="1">
    <citation type="submission" date="2017-07" db="EMBL/GenBank/DDBJ databases">
        <title>Genome sequencing and assembly of Paenibacillus rigui.</title>
        <authorList>
            <person name="Mayilraj S."/>
        </authorList>
    </citation>
    <scope>NUCLEOTIDE SEQUENCE [LARGE SCALE GENOMIC DNA]</scope>
    <source>
        <strain evidence="17 18">JCM 16352</strain>
    </source>
</reference>
<dbReference type="PANTHER" id="PTHR34069:SF2">
    <property type="entry name" value="BETA-KETOACYL-[ACYL-CARRIER-PROTEIN] SYNTHASE III"/>
    <property type="match status" value="1"/>
</dbReference>
<evidence type="ECO:0000256" key="10">
    <source>
        <dbReference type="ARBA" id="ARBA00051096"/>
    </source>
</evidence>
<dbReference type="NCBIfam" id="NF006829">
    <property type="entry name" value="PRK09352.1"/>
    <property type="match status" value="1"/>
</dbReference>
<keyword evidence="6 14" id="KW-0276">Fatty acid metabolism</keyword>
<dbReference type="GO" id="GO:0033818">
    <property type="term" value="F:beta-ketoacyl-acyl-carrier-protein synthase III activity"/>
    <property type="evidence" value="ECO:0007669"/>
    <property type="project" value="UniProtKB-UniRule"/>
</dbReference>
<evidence type="ECO:0000259" key="15">
    <source>
        <dbReference type="Pfam" id="PF08541"/>
    </source>
</evidence>
<keyword evidence="7 14" id="KW-0443">Lipid metabolism</keyword>
<evidence type="ECO:0000313" key="17">
    <source>
        <dbReference type="EMBL" id="OXM84418.1"/>
    </source>
</evidence>
<keyword evidence="14" id="KW-0511">Multifunctional enzyme</keyword>
<evidence type="ECO:0000256" key="2">
    <source>
        <dbReference type="ARBA" id="ARBA00008642"/>
    </source>
</evidence>
<evidence type="ECO:0000256" key="6">
    <source>
        <dbReference type="ARBA" id="ARBA00022832"/>
    </source>
</evidence>
<feature type="domain" description="Beta-ketoacyl-[acyl-carrier-protein] synthase III N-terminal" evidence="16">
    <location>
        <begin position="113"/>
        <end position="193"/>
    </location>
</feature>
<dbReference type="GO" id="GO:0044550">
    <property type="term" value="P:secondary metabolite biosynthetic process"/>
    <property type="evidence" value="ECO:0007669"/>
    <property type="project" value="TreeGrafter"/>
</dbReference>
<organism evidence="17 18">
    <name type="scientific">Paenibacillus rigui</name>
    <dbReference type="NCBI Taxonomy" id="554312"/>
    <lineage>
        <taxon>Bacteria</taxon>
        <taxon>Bacillati</taxon>
        <taxon>Bacillota</taxon>
        <taxon>Bacilli</taxon>
        <taxon>Bacillales</taxon>
        <taxon>Paenibacillaceae</taxon>
        <taxon>Paenibacillus</taxon>
    </lineage>
</organism>
<keyword evidence="3 14" id="KW-0963">Cytoplasm</keyword>
<evidence type="ECO:0000256" key="14">
    <source>
        <dbReference type="HAMAP-Rule" id="MF_01815"/>
    </source>
</evidence>
<gene>
    <name evidence="14" type="primary">fabH</name>
    <name evidence="17" type="ORF">CF651_20595</name>
</gene>
<evidence type="ECO:0000313" key="18">
    <source>
        <dbReference type="Proteomes" id="UP000215509"/>
    </source>
</evidence>
<dbReference type="RefSeq" id="WP_094016760.1">
    <property type="nucleotide sequence ID" value="NZ_NMQW01000032.1"/>
</dbReference>
<dbReference type="GO" id="GO:0006633">
    <property type="term" value="P:fatty acid biosynthetic process"/>
    <property type="evidence" value="ECO:0007669"/>
    <property type="project" value="UniProtKB-UniRule"/>
</dbReference>
<dbReference type="GO" id="GO:0004315">
    <property type="term" value="F:3-oxoacyl-[acyl-carrier-protein] synthase activity"/>
    <property type="evidence" value="ECO:0007669"/>
    <property type="project" value="InterPro"/>
</dbReference>
<dbReference type="Gene3D" id="3.40.47.10">
    <property type="match status" value="1"/>
</dbReference>
<evidence type="ECO:0000256" key="13">
    <source>
        <dbReference type="ARBA" id="ARBA00052985"/>
    </source>
</evidence>
<dbReference type="AlphaFoldDB" id="A0A229ULT9"/>
<evidence type="ECO:0000256" key="3">
    <source>
        <dbReference type="ARBA" id="ARBA00022490"/>
    </source>
</evidence>
<keyword evidence="18" id="KW-1185">Reference proteome</keyword>
<evidence type="ECO:0000259" key="16">
    <source>
        <dbReference type="Pfam" id="PF08545"/>
    </source>
</evidence>
<dbReference type="GO" id="GO:0005737">
    <property type="term" value="C:cytoplasm"/>
    <property type="evidence" value="ECO:0007669"/>
    <property type="project" value="UniProtKB-SubCell"/>
</dbReference>
<dbReference type="InterPro" id="IPR013747">
    <property type="entry name" value="ACP_syn_III_C"/>
</dbReference>
<dbReference type="SUPFAM" id="SSF53901">
    <property type="entry name" value="Thiolase-like"/>
    <property type="match status" value="1"/>
</dbReference>
<dbReference type="PANTHER" id="PTHR34069">
    <property type="entry name" value="3-OXOACYL-[ACYL-CARRIER-PROTEIN] SYNTHASE 3"/>
    <property type="match status" value="1"/>
</dbReference>
<evidence type="ECO:0000256" key="7">
    <source>
        <dbReference type="ARBA" id="ARBA00023098"/>
    </source>
</evidence>
<comment type="catalytic activity">
    <reaction evidence="12">
        <text>2-methylpropanoyl-CoA + malonyl-[ACP] + H(+) = 4-methyl-3-oxopentanoyl-[ACP] + CO2 + CoA</text>
        <dbReference type="Rhea" id="RHEA:42268"/>
        <dbReference type="Rhea" id="RHEA-COMP:9623"/>
        <dbReference type="Rhea" id="RHEA-COMP:9940"/>
        <dbReference type="ChEBI" id="CHEBI:15378"/>
        <dbReference type="ChEBI" id="CHEBI:16526"/>
        <dbReference type="ChEBI" id="CHEBI:57287"/>
        <dbReference type="ChEBI" id="CHEBI:57338"/>
        <dbReference type="ChEBI" id="CHEBI:78449"/>
        <dbReference type="ChEBI" id="CHEBI:78820"/>
        <dbReference type="EC" id="2.3.1.300"/>
    </reaction>
    <physiologicalReaction direction="left-to-right" evidence="12">
        <dbReference type="Rhea" id="RHEA:42269"/>
    </physiologicalReaction>
</comment>
<dbReference type="NCBIfam" id="TIGR00747">
    <property type="entry name" value="fabH"/>
    <property type="match status" value="1"/>
</dbReference>
<dbReference type="HAMAP" id="MF_01815">
    <property type="entry name" value="FabH"/>
    <property type="match status" value="1"/>
</dbReference>
<name>A0A229ULT9_9BACL</name>
<dbReference type="EMBL" id="NMQW01000032">
    <property type="protein sequence ID" value="OXM84418.1"/>
    <property type="molecule type" value="Genomic_DNA"/>
</dbReference>
<comment type="similarity">
    <text evidence="2 14">Belongs to the thiolase-like superfamily. FabH family.</text>
</comment>
<proteinExistence type="inferred from homology"/>
<keyword evidence="9 14" id="KW-0012">Acyltransferase</keyword>
<dbReference type="UniPathway" id="UPA00094"/>
<sequence>MERFQSYYARMTAIGSYVPNRKLTNHDLEQMVDTSDEWIVQRTGIRERRISEPTQYTSDLCVAAVQDMMRRYNKSVQDVDMILVATSTADFPFPSTASIVQAKLGISPATGALDLSAACAGFVYALHTAHSFIASGLHRKILVIGADALSKITDYTDRTTCVLFGDAAGAVLIEREEREERHSFLSYHVTTEGEGGVHVYQTRIADRLHGVELQDTKLLVQNGREVFRWALRTVPEGVKAVVGKSGLTLENVDWFIPHSANLRIIEPLCERTGISMDRTLYSLEYFGNTSAASIPLALDLAVREQRVKPGDHALLYGFGSGLVQAGLVMRLQFDPQAEVPRPL</sequence>
<feature type="region of interest" description="ACP-binding" evidence="14">
    <location>
        <begin position="259"/>
        <end position="263"/>
    </location>
</feature>
<feature type="active site" evidence="14">
    <location>
        <position position="119"/>
    </location>
</feature>
<comment type="caution">
    <text evidence="17">The sequence shown here is derived from an EMBL/GenBank/DDBJ whole genome shotgun (WGS) entry which is preliminary data.</text>
</comment>
<dbReference type="EC" id="2.3.1.180" evidence="14"/>
<evidence type="ECO:0000256" key="12">
    <source>
        <dbReference type="ARBA" id="ARBA00052467"/>
    </source>
</evidence>
<evidence type="ECO:0000256" key="5">
    <source>
        <dbReference type="ARBA" id="ARBA00022679"/>
    </source>
</evidence>
<dbReference type="Proteomes" id="UP000215509">
    <property type="component" value="Unassembled WGS sequence"/>
</dbReference>
<evidence type="ECO:0000256" key="8">
    <source>
        <dbReference type="ARBA" id="ARBA00023160"/>
    </source>
</evidence>
<comment type="pathway">
    <text evidence="1 14">Lipid metabolism; fatty acid biosynthesis.</text>
</comment>
<evidence type="ECO:0000256" key="11">
    <source>
        <dbReference type="ARBA" id="ARBA00052407"/>
    </source>
</evidence>
<comment type="function">
    <text evidence="14">Catalyzes the condensation reaction of fatty acid synthesis by the addition to an acyl acceptor of two carbons from malonyl-ACP. Catalyzes the first condensation reaction which initiates fatty acid synthesis and may therefore play a role in governing the total rate of fatty acid production. Possesses both acetoacetyl-ACP synthase and acetyl transacylase activities. Its substrate specificity determines the biosynthesis of branched-chain and/or straight-chain of fatty acids.</text>
</comment>
<comment type="catalytic activity">
    <reaction evidence="11">
        <text>(2S)-2-methylbutanoyl-CoA + malonyl-[ACP] + H(+) = (4S)-4-methyl-3-oxohexanoyl-[ACP] + CO2 + CoA</text>
        <dbReference type="Rhea" id="RHEA:42276"/>
        <dbReference type="Rhea" id="RHEA-COMP:9623"/>
        <dbReference type="Rhea" id="RHEA-COMP:17148"/>
        <dbReference type="ChEBI" id="CHEBI:15378"/>
        <dbReference type="ChEBI" id="CHEBI:16526"/>
        <dbReference type="ChEBI" id="CHEBI:57287"/>
        <dbReference type="ChEBI" id="CHEBI:78449"/>
        <dbReference type="ChEBI" id="CHEBI:88166"/>
        <dbReference type="ChEBI" id="CHEBI:167462"/>
        <dbReference type="EC" id="2.3.1.300"/>
    </reaction>
    <physiologicalReaction direction="left-to-right" evidence="11">
        <dbReference type="Rhea" id="RHEA:42277"/>
    </physiologicalReaction>
</comment>
<keyword evidence="5 14" id="KW-0808">Transferase</keyword>
<dbReference type="OrthoDB" id="9815506at2"/>
<comment type="catalytic activity">
    <reaction evidence="13">
        <text>3-methylbutanoyl-CoA + malonyl-[ACP] + H(+) = 5-methyl-3-oxohexanoyl-[ACP] + CO2 + CoA</text>
        <dbReference type="Rhea" id="RHEA:42272"/>
        <dbReference type="Rhea" id="RHEA-COMP:9623"/>
        <dbReference type="Rhea" id="RHEA-COMP:9941"/>
        <dbReference type="ChEBI" id="CHEBI:15378"/>
        <dbReference type="ChEBI" id="CHEBI:16526"/>
        <dbReference type="ChEBI" id="CHEBI:57287"/>
        <dbReference type="ChEBI" id="CHEBI:57345"/>
        <dbReference type="ChEBI" id="CHEBI:78449"/>
        <dbReference type="ChEBI" id="CHEBI:78822"/>
        <dbReference type="EC" id="2.3.1.300"/>
    </reaction>
    <physiologicalReaction direction="left-to-right" evidence="13">
        <dbReference type="Rhea" id="RHEA:42273"/>
    </physiologicalReaction>
</comment>
<feature type="domain" description="Beta-ketoacyl-[acyl-carrier-protein] synthase III C-terminal" evidence="15">
    <location>
        <begin position="244"/>
        <end position="330"/>
    </location>
</feature>
<dbReference type="InterPro" id="IPR004655">
    <property type="entry name" value="FabH"/>
</dbReference>
<keyword evidence="8 14" id="KW-0275">Fatty acid biosynthesis</keyword>